<organism evidence="1 2">
    <name type="scientific">Araneus ventricosus</name>
    <name type="common">Orbweaver spider</name>
    <name type="synonym">Epeira ventricosa</name>
    <dbReference type="NCBI Taxonomy" id="182803"/>
    <lineage>
        <taxon>Eukaryota</taxon>
        <taxon>Metazoa</taxon>
        <taxon>Ecdysozoa</taxon>
        <taxon>Arthropoda</taxon>
        <taxon>Chelicerata</taxon>
        <taxon>Arachnida</taxon>
        <taxon>Araneae</taxon>
        <taxon>Araneomorphae</taxon>
        <taxon>Entelegynae</taxon>
        <taxon>Araneoidea</taxon>
        <taxon>Araneidae</taxon>
        <taxon>Araneus</taxon>
    </lineage>
</organism>
<name>A0A4Y2Q2I6_ARAVE</name>
<dbReference type="Proteomes" id="UP000499080">
    <property type="component" value="Unassembled WGS sequence"/>
</dbReference>
<sequence length="87" mass="10146">MMMSTLSPEYLKTLYWQLQGGSIHLLRRRCGQVLFKTRCDAEQYQRKSIQPVLRKMRHQRTFQMSLKSLNCSITLGVISSSLSLLHS</sequence>
<keyword evidence="2" id="KW-1185">Reference proteome</keyword>
<dbReference type="EMBL" id="BGPR01012779">
    <property type="protein sequence ID" value="GBN57624.1"/>
    <property type="molecule type" value="Genomic_DNA"/>
</dbReference>
<proteinExistence type="predicted"/>
<protein>
    <submittedName>
        <fullName evidence="1">Uncharacterized protein</fullName>
    </submittedName>
</protein>
<evidence type="ECO:0000313" key="2">
    <source>
        <dbReference type="Proteomes" id="UP000499080"/>
    </source>
</evidence>
<dbReference type="AlphaFoldDB" id="A0A4Y2Q2I6"/>
<accession>A0A4Y2Q2I6</accession>
<evidence type="ECO:0000313" key="1">
    <source>
        <dbReference type="EMBL" id="GBN57624.1"/>
    </source>
</evidence>
<gene>
    <name evidence="1" type="ORF">AVEN_189935_1</name>
</gene>
<reference evidence="1 2" key="1">
    <citation type="journal article" date="2019" name="Sci. Rep.">
        <title>Orb-weaving spider Araneus ventricosus genome elucidates the spidroin gene catalogue.</title>
        <authorList>
            <person name="Kono N."/>
            <person name="Nakamura H."/>
            <person name="Ohtoshi R."/>
            <person name="Moran D.A.P."/>
            <person name="Shinohara A."/>
            <person name="Yoshida Y."/>
            <person name="Fujiwara M."/>
            <person name="Mori M."/>
            <person name="Tomita M."/>
            <person name="Arakawa K."/>
        </authorList>
    </citation>
    <scope>NUCLEOTIDE SEQUENCE [LARGE SCALE GENOMIC DNA]</scope>
</reference>
<comment type="caution">
    <text evidence="1">The sequence shown here is derived from an EMBL/GenBank/DDBJ whole genome shotgun (WGS) entry which is preliminary data.</text>
</comment>